<name>A0A1H7H575_RUMAL</name>
<proteinExistence type="inferred from homology"/>
<feature type="domain" description="DprA winged helix" evidence="3">
    <location>
        <begin position="317"/>
        <end position="373"/>
    </location>
</feature>
<sequence>MDRYSGWLLLGMVFGMGGKRLWQVMEKTDDPAEMCERILSGKADFLSDSEKEKAERVSIDEAERLIERAHELGQQVVCIGDADYPKRWYELNDAPSLAFYCGDISIANDSTVIHTVGTREPSKYTLSLINVLCADLALRGFTVSCGLAEGSDTCTAETVLGREGRLLAVYPTSLDREYPKDVGELKERLAEKGLLISEYSPEYSGRMNFHRRNKLAVALASAVVITEASEDSKGLDNAVRAMDTGRPVMVVPPHLLYSKRYFGQRDLLRKGCIPIFDGSDAVRVLAERQEISAERYGLKAGVSDVHTEQKQEKIRKPIRELSGVESKIYELLKEKSPMSLDEMTAISGLSMMEVLTCVTGLELEGIVISLPGKRYELDS</sequence>
<dbReference type="AlphaFoldDB" id="A0A1H7H575"/>
<dbReference type="OrthoDB" id="9785707at2"/>
<protein>
    <submittedName>
        <fullName evidence="4">DNA processing protein</fullName>
    </submittedName>
</protein>
<dbReference type="Pfam" id="PF17782">
    <property type="entry name" value="WHD_DprA"/>
    <property type="match status" value="1"/>
</dbReference>
<organism evidence="4 5">
    <name type="scientific">Ruminococcus albus</name>
    <dbReference type="NCBI Taxonomy" id="1264"/>
    <lineage>
        <taxon>Bacteria</taxon>
        <taxon>Bacillati</taxon>
        <taxon>Bacillota</taxon>
        <taxon>Clostridia</taxon>
        <taxon>Eubacteriales</taxon>
        <taxon>Oscillospiraceae</taxon>
        <taxon>Ruminococcus</taxon>
    </lineage>
</organism>
<dbReference type="PANTHER" id="PTHR43022">
    <property type="entry name" value="PROTEIN SMF"/>
    <property type="match status" value="1"/>
</dbReference>
<dbReference type="Proteomes" id="UP000186015">
    <property type="component" value="Unassembled WGS sequence"/>
</dbReference>
<dbReference type="Gene3D" id="1.10.10.10">
    <property type="entry name" value="Winged helix-like DNA-binding domain superfamily/Winged helix DNA-binding domain"/>
    <property type="match status" value="1"/>
</dbReference>
<dbReference type="Gene3D" id="3.40.50.450">
    <property type="match status" value="1"/>
</dbReference>
<dbReference type="InterPro" id="IPR003488">
    <property type="entry name" value="DprA"/>
</dbReference>
<evidence type="ECO:0000313" key="5">
    <source>
        <dbReference type="Proteomes" id="UP000186015"/>
    </source>
</evidence>
<feature type="domain" description="Smf/DprA SLOG" evidence="2">
    <location>
        <begin position="76"/>
        <end position="280"/>
    </location>
</feature>
<evidence type="ECO:0000313" key="4">
    <source>
        <dbReference type="EMBL" id="SEK45546.1"/>
    </source>
</evidence>
<dbReference type="InterPro" id="IPR041614">
    <property type="entry name" value="DprA_WH"/>
</dbReference>
<accession>A0A1H7H575</accession>
<dbReference type="GO" id="GO:0009294">
    <property type="term" value="P:DNA-mediated transformation"/>
    <property type="evidence" value="ECO:0007669"/>
    <property type="project" value="InterPro"/>
</dbReference>
<dbReference type="RefSeq" id="WP_074830009.1">
    <property type="nucleotide sequence ID" value="NZ_FOAT01000002.1"/>
</dbReference>
<gene>
    <name evidence="4" type="ORF">SAMN05216469_102396</name>
</gene>
<dbReference type="SUPFAM" id="SSF102405">
    <property type="entry name" value="MCP/YpsA-like"/>
    <property type="match status" value="1"/>
</dbReference>
<comment type="similarity">
    <text evidence="1">Belongs to the DprA/Smf family.</text>
</comment>
<reference evidence="4 5" key="1">
    <citation type="submission" date="2016-10" db="EMBL/GenBank/DDBJ databases">
        <authorList>
            <person name="de Groot N.N."/>
        </authorList>
    </citation>
    <scope>NUCLEOTIDE SEQUENCE [LARGE SCALE GENOMIC DNA]</scope>
    <source>
        <strain evidence="4 5">KH2T6</strain>
    </source>
</reference>
<dbReference type="EMBL" id="FOAT01000002">
    <property type="protein sequence ID" value="SEK45546.1"/>
    <property type="molecule type" value="Genomic_DNA"/>
</dbReference>
<dbReference type="InterPro" id="IPR036388">
    <property type="entry name" value="WH-like_DNA-bd_sf"/>
</dbReference>
<dbReference type="InterPro" id="IPR057666">
    <property type="entry name" value="DrpA_SLOG"/>
</dbReference>
<evidence type="ECO:0000259" key="3">
    <source>
        <dbReference type="Pfam" id="PF17782"/>
    </source>
</evidence>
<dbReference type="PANTHER" id="PTHR43022:SF1">
    <property type="entry name" value="PROTEIN SMF"/>
    <property type="match status" value="1"/>
</dbReference>
<dbReference type="Pfam" id="PF02481">
    <property type="entry name" value="DNA_processg_A"/>
    <property type="match status" value="1"/>
</dbReference>
<evidence type="ECO:0000256" key="1">
    <source>
        <dbReference type="ARBA" id="ARBA00006525"/>
    </source>
</evidence>
<evidence type="ECO:0000259" key="2">
    <source>
        <dbReference type="Pfam" id="PF02481"/>
    </source>
</evidence>